<reference evidence="9" key="1">
    <citation type="journal article" date="2021" name="PeerJ">
        <title>Extensive microbial diversity within the chicken gut microbiome revealed by metagenomics and culture.</title>
        <authorList>
            <person name="Gilroy R."/>
            <person name="Ravi A."/>
            <person name="Getino M."/>
            <person name="Pursley I."/>
            <person name="Horton D.L."/>
            <person name="Alikhan N.F."/>
            <person name="Baker D."/>
            <person name="Gharbi K."/>
            <person name="Hall N."/>
            <person name="Watson M."/>
            <person name="Adriaenssens E.M."/>
            <person name="Foster-Nyarko E."/>
            <person name="Jarju S."/>
            <person name="Secka A."/>
            <person name="Antonio M."/>
            <person name="Oren A."/>
            <person name="Chaudhuri R.R."/>
            <person name="La Ragione R."/>
            <person name="Hildebrand F."/>
            <person name="Pallen M.J."/>
        </authorList>
    </citation>
    <scope>NUCLEOTIDE SEQUENCE</scope>
    <source>
        <strain evidence="9">5933</strain>
    </source>
</reference>
<gene>
    <name evidence="9" type="ORF">H9698_03900</name>
</gene>
<feature type="transmembrane region" description="Helical" evidence="8">
    <location>
        <begin position="328"/>
        <end position="346"/>
    </location>
</feature>
<dbReference type="Pfam" id="PF03062">
    <property type="entry name" value="MBOAT"/>
    <property type="match status" value="1"/>
</dbReference>
<sequence>MTNILSLVFLLFLAAACLIYFVLPRTVRSPWLLCCSYLFYLYDPQNAGFLALLAGVTLVTYAAGLGISFVKQRWKKRLILGVCAAGCIGLFVWFKYARILQETFGNWFSGGSSLSFAVPLGISYFLFMATGYLIDIYRGKIKPEYRLFDYALFVSFFPLMTAGPIERADHLLPQFKKPQPFDYQRFCGGMFRILWGFFKKLVIADTIGGIVGQVYGNLYYEAYTGPVVLIASLLFSLQLYYDFSACSDIAVGAGQLFGIDLTENFKRPFAASSFSDLWRRWHISLTSWLRDYVYISLGGNRCGAVRTALNQIITFALSGLWHGGTLPYLVWGILNGVYLCVGKQTARFRRRLGAYNPLYQSSFVRRCVNFCVNYLLFSSCLVFFLVGLYNTQPGALQDAFFVYRHIFTGWDALFTNSASFFSTMESIGFSSNAIFALCAGVILVEGLEYFEIPMHQLIRKVPIFLRWPLYYALCLGILFFGSFGKSGFIYQNY</sequence>
<dbReference type="InterPro" id="IPR024194">
    <property type="entry name" value="Ac/AlaTfrase_AlgI/DltB"/>
</dbReference>
<evidence type="ECO:0000256" key="6">
    <source>
        <dbReference type="ARBA" id="ARBA00023136"/>
    </source>
</evidence>
<evidence type="ECO:0000256" key="5">
    <source>
        <dbReference type="ARBA" id="ARBA00022989"/>
    </source>
</evidence>
<evidence type="ECO:0000313" key="9">
    <source>
        <dbReference type="EMBL" id="HJC71921.1"/>
    </source>
</evidence>
<evidence type="ECO:0000313" key="10">
    <source>
        <dbReference type="Proteomes" id="UP000823918"/>
    </source>
</evidence>
<keyword evidence="3 7" id="KW-1003">Cell membrane</keyword>
<proteinExistence type="inferred from homology"/>
<evidence type="ECO:0000256" key="3">
    <source>
        <dbReference type="ARBA" id="ARBA00022475"/>
    </source>
</evidence>
<dbReference type="GO" id="GO:0005886">
    <property type="term" value="C:plasma membrane"/>
    <property type="evidence" value="ECO:0007669"/>
    <property type="project" value="UniProtKB-SubCell"/>
</dbReference>
<dbReference type="InterPro" id="IPR004299">
    <property type="entry name" value="MBOAT_fam"/>
</dbReference>
<dbReference type="Proteomes" id="UP000823918">
    <property type="component" value="Unassembled WGS sequence"/>
</dbReference>
<name>A0A9D2TK08_9FIRM</name>
<evidence type="ECO:0000256" key="4">
    <source>
        <dbReference type="ARBA" id="ARBA00022692"/>
    </source>
</evidence>
<dbReference type="PIRSF" id="PIRSF016636">
    <property type="entry name" value="AlgI_DltB"/>
    <property type="match status" value="1"/>
</dbReference>
<evidence type="ECO:0000256" key="7">
    <source>
        <dbReference type="PIRNR" id="PIRNR016636"/>
    </source>
</evidence>
<keyword evidence="7" id="KW-0012">Acyltransferase</keyword>
<organism evidence="9 10">
    <name type="scientific">Candidatus Ruthenibacterium merdavium</name>
    <dbReference type="NCBI Taxonomy" id="2838752"/>
    <lineage>
        <taxon>Bacteria</taxon>
        <taxon>Bacillati</taxon>
        <taxon>Bacillota</taxon>
        <taxon>Clostridia</taxon>
        <taxon>Eubacteriales</taxon>
        <taxon>Oscillospiraceae</taxon>
        <taxon>Ruthenibacterium</taxon>
    </lineage>
</organism>
<keyword evidence="4 8" id="KW-0812">Transmembrane</keyword>
<accession>A0A9D2TK08</accession>
<dbReference type="EMBL" id="DWWA01000020">
    <property type="protein sequence ID" value="HJC71921.1"/>
    <property type="molecule type" value="Genomic_DNA"/>
</dbReference>
<feature type="transmembrane region" description="Helical" evidence="8">
    <location>
        <begin position="468"/>
        <end position="490"/>
    </location>
</feature>
<keyword evidence="5 8" id="KW-1133">Transmembrane helix</keyword>
<feature type="transmembrane region" description="Helical" evidence="8">
    <location>
        <begin position="147"/>
        <end position="165"/>
    </location>
</feature>
<comment type="subcellular location">
    <subcellularLocation>
        <location evidence="1">Cell membrane</location>
        <topology evidence="1">Multi-pass membrane protein</topology>
    </subcellularLocation>
</comment>
<keyword evidence="7" id="KW-0808">Transferase</keyword>
<protein>
    <recommendedName>
        <fullName evidence="11">MBOAT family protein</fullName>
    </recommendedName>
</protein>
<feature type="transmembrane region" description="Helical" evidence="8">
    <location>
        <begin position="77"/>
        <end position="96"/>
    </location>
</feature>
<dbReference type="PANTHER" id="PTHR13285">
    <property type="entry name" value="ACYLTRANSFERASE"/>
    <property type="match status" value="1"/>
</dbReference>
<dbReference type="AlphaFoldDB" id="A0A9D2TK08"/>
<feature type="transmembrane region" description="Helical" evidence="8">
    <location>
        <begin position="116"/>
        <end position="135"/>
    </location>
</feature>
<feature type="transmembrane region" description="Helical" evidence="8">
    <location>
        <begin position="222"/>
        <end position="241"/>
    </location>
</feature>
<comment type="caution">
    <text evidence="9">The sequence shown here is derived from an EMBL/GenBank/DDBJ whole genome shotgun (WGS) entry which is preliminary data.</text>
</comment>
<dbReference type="PANTHER" id="PTHR13285:SF18">
    <property type="entry name" value="PROTEIN-CYSTEINE N-PALMITOYLTRANSFERASE RASP"/>
    <property type="match status" value="1"/>
</dbReference>
<dbReference type="InterPro" id="IPR028362">
    <property type="entry name" value="AlgI"/>
</dbReference>
<dbReference type="GO" id="GO:0042121">
    <property type="term" value="P:alginic acid biosynthetic process"/>
    <property type="evidence" value="ECO:0007669"/>
    <property type="project" value="InterPro"/>
</dbReference>
<feature type="transmembrane region" description="Helical" evidence="8">
    <location>
        <begin position="367"/>
        <end position="389"/>
    </location>
</feature>
<evidence type="ECO:0000256" key="1">
    <source>
        <dbReference type="ARBA" id="ARBA00004651"/>
    </source>
</evidence>
<evidence type="ECO:0008006" key="11">
    <source>
        <dbReference type="Google" id="ProtNLM"/>
    </source>
</evidence>
<dbReference type="PIRSF" id="PIRSF500217">
    <property type="entry name" value="AlgI"/>
    <property type="match status" value="1"/>
</dbReference>
<evidence type="ECO:0000256" key="8">
    <source>
        <dbReference type="SAM" id="Phobius"/>
    </source>
</evidence>
<dbReference type="GO" id="GO:0016746">
    <property type="term" value="F:acyltransferase activity"/>
    <property type="evidence" value="ECO:0007669"/>
    <property type="project" value="UniProtKB-KW"/>
</dbReference>
<reference evidence="9" key="2">
    <citation type="submission" date="2021-04" db="EMBL/GenBank/DDBJ databases">
        <authorList>
            <person name="Gilroy R."/>
        </authorList>
    </citation>
    <scope>NUCLEOTIDE SEQUENCE</scope>
    <source>
        <strain evidence="9">5933</strain>
    </source>
</reference>
<feature type="transmembrane region" description="Helical" evidence="8">
    <location>
        <begin position="427"/>
        <end position="447"/>
    </location>
</feature>
<dbReference type="InterPro" id="IPR051085">
    <property type="entry name" value="MB_O-acyltransferase"/>
</dbReference>
<comment type="similarity">
    <text evidence="2 7">Belongs to the membrane-bound acyltransferase family.</text>
</comment>
<feature type="transmembrane region" description="Helical" evidence="8">
    <location>
        <begin position="193"/>
        <end position="215"/>
    </location>
</feature>
<keyword evidence="6 7" id="KW-0472">Membrane</keyword>
<feature type="transmembrane region" description="Helical" evidence="8">
    <location>
        <begin position="48"/>
        <end position="70"/>
    </location>
</feature>
<evidence type="ECO:0000256" key="2">
    <source>
        <dbReference type="ARBA" id="ARBA00010323"/>
    </source>
</evidence>